<dbReference type="Gene3D" id="3.30.420.10">
    <property type="entry name" value="Ribonuclease H-like superfamily/Ribonuclease H"/>
    <property type="match status" value="1"/>
</dbReference>
<accession>A0AAN0RE68</accession>
<gene>
    <name evidence="1" type="ORF">GbCGDNIH3_7029</name>
</gene>
<evidence type="ECO:0000313" key="2">
    <source>
        <dbReference type="Proteomes" id="UP000019438"/>
    </source>
</evidence>
<dbReference type="InterPro" id="IPR036397">
    <property type="entry name" value="RNaseH_sf"/>
</dbReference>
<dbReference type="AlphaFoldDB" id="A0AAN0RE68"/>
<proteinExistence type="predicted"/>
<name>A0AAN0RE68_9PROT</name>
<dbReference type="EMBL" id="CP003181">
    <property type="protein sequence ID" value="AHJ63285.1"/>
    <property type="molecule type" value="Genomic_DNA"/>
</dbReference>
<dbReference type="KEGG" id="gbc:GbCGDNIH3_7029"/>
<sequence>MTMRIYGLDIGTTSIGWAVVEYDVTQAIGRILAMGARSSPKPAFRTELRSTRLDDKSVLPAANSDAVGKGGEI</sequence>
<dbReference type="GO" id="GO:0003676">
    <property type="term" value="F:nucleic acid binding"/>
    <property type="evidence" value="ECO:0007669"/>
    <property type="project" value="InterPro"/>
</dbReference>
<reference evidence="2" key="1">
    <citation type="submission" date="2012-06" db="EMBL/GenBank/DDBJ databases">
        <title>Genome analysis of multiple Granulibacter bethesdensis isolates demonstrates substantial genome diversity.</title>
        <authorList>
            <person name="Greenberg D.E."/>
            <person name="Porcella S.F."/>
            <person name="Zarember K."/>
            <person name="Zelazny A.M."/>
            <person name="Bruno D."/>
            <person name="Martens C."/>
            <person name="Barbian K.D."/>
            <person name="Jaske E."/>
            <person name="Holland S.M."/>
        </authorList>
    </citation>
    <scope>NUCLEOTIDE SEQUENCE [LARGE SCALE GENOMIC DNA]</scope>
    <source>
        <strain evidence="2">CGDNIH3</strain>
    </source>
</reference>
<dbReference type="Proteomes" id="UP000019438">
    <property type="component" value="Chromosome"/>
</dbReference>
<organism evidence="1 2">
    <name type="scientific">Granulibacter bethesdensis</name>
    <dbReference type="NCBI Taxonomy" id="364410"/>
    <lineage>
        <taxon>Bacteria</taxon>
        <taxon>Pseudomonadati</taxon>
        <taxon>Pseudomonadota</taxon>
        <taxon>Alphaproteobacteria</taxon>
        <taxon>Acetobacterales</taxon>
        <taxon>Acetobacteraceae</taxon>
        <taxon>Granulibacter</taxon>
    </lineage>
</organism>
<protein>
    <submittedName>
        <fullName evidence="1">Cytosolic protein</fullName>
    </submittedName>
</protein>
<evidence type="ECO:0000313" key="1">
    <source>
        <dbReference type="EMBL" id="AHJ63285.1"/>
    </source>
</evidence>